<evidence type="ECO:0000259" key="1">
    <source>
        <dbReference type="Pfam" id="PF02036"/>
    </source>
</evidence>
<reference evidence="2 3" key="1">
    <citation type="submission" date="2016-10" db="EMBL/GenBank/DDBJ databases">
        <authorList>
            <person name="de Groot N.N."/>
        </authorList>
    </citation>
    <scope>NUCLEOTIDE SEQUENCE [LARGE SCALE GENOMIC DNA]</scope>
    <source>
        <strain evidence="2 3">DSM 21668</strain>
    </source>
</reference>
<dbReference type="EMBL" id="FNGS01000005">
    <property type="protein sequence ID" value="SDM21628.1"/>
    <property type="molecule type" value="Genomic_DNA"/>
</dbReference>
<organism evidence="2 3">
    <name type="scientific">Siphonobacter aquaeclarae</name>
    <dbReference type="NCBI Taxonomy" id="563176"/>
    <lineage>
        <taxon>Bacteria</taxon>
        <taxon>Pseudomonadati</taxon>
        <taxon>Bacteroidota</taxon>
        <taxon>Cytophagia</taxon>
        <taxon>Cytophagales</taxon>
        <taxon>Cytophagaceae</taxon>
        <taxon>Siphonobacter</taxon>
    </lineage>
</organism>
<dbReference type="STRING" id="563176.SAMN04488090_2862"/>
<dbReference type="Gene3D" id="3.30.1050.10">
    <property type="entry name" value="SCP2 sterol-binding domain"/>
    <property type="match status" value="1"/>
</dbReference>
<evidence type="ECO:0000313" key="3">
    <source>
        <dbReference type="Proteomes" id="UP000198901"/>
    </source>
</evidence>
<protein>
    <submittedName>
        <fullName evidence="2">SCP-2 sterol transfer family protein</fullName>
    </submittedName>
</protein>
<gene>
    <name evidence="2" type="ORF">SAMN04488090_2862</name>
</gene>
<dbReference type="RefSeq" id="WP_093203491.1">
    <property type="nucleotide sequence ID" value="NZ_FNGS01000005.1"/>
</dbReference>
<name>A0A1G9REE1_9BACT</name>
<dbReference type="SUPFAM" id="SSF55718">
    <property type="entry name" value="SCP-like"/>
    <property type="match status" value="1"/>
</dbReference>
<dbReference type="PANTHER" id="PTHR10094">
    <property type="entry name" value="STEROL CARRIER PROTEIN 2 SCP-2 FAMILY PROTEIN"/>
    <property type="match status" value="1"/>
</dbReference>
<dbReference type="OrthoDB" id="9804656at2"/>
<accession>A0A1G9REE1</accession>
<feature type="domain" description="SCP2" evidence="1">
    <location>
        <begin position="9"/>
        <end position="94"/>
    </location>
</feature>
<keyword evidence="3" id="KW-1185">Reference proteome</keyword>
<dbReference type="InterPro" id="IPR003033">
    <property type="entry name" value="SCP2_sterol-bd_dom"/>
</dbReference>
<dbReference type="GO" id="GO:0005829">
    <property type="term" value="C:cytosol"/>
    <property type="evidence" value="ECO:0007669"/>
    <property type="project" value="TreeGrafter"/>
</dbReference>
<dbReference type="PANTHER" id="PTHR10094:SF25">
    <property type="entry name" value="SCP2 STEROL-BINDING DOMAIN-CONTAINING PROTEIN 1"/>
    <property type="match status" value="1"/>
</dbReference>
<sequence>MTFAEVDAKIKQLAAAKGGTGDIIKFKTDEGNIVIGRDGVVTNDDAESDVTIGISAKDLGKLMTGDLNPMTALMFGKIKIEGDMAVAMKLQTLF</sequence>
<dbReference type="Pfam" id="PF02036">
    <property type="entry name" value="SCP2"/>
    <property type="match status" value="1"/>
</dbReference>
<dbReference type="AlphaFoldDB" id="A0A1G9REE1"/>
<dbReference type="InterPro" id="IPR036527">
    <property type="entry name" value="SCP2_sterol-bd_dom_sf"/>
</dbReference>
<evidence type="ECO:0000313" key="2">
    <source>
        <dbReference type="EMBL" id="SDM21628.1"/>
    </source>
</evidence>
<dbReference type="Proteomes" id="UP000198901">
    <property type="component" value="Unassembled WGS sequence"/>
</dbReference>
<proteinExistence type="predicted"/>